<proteinExistence type="predicted"/>
<evidence type="ECO:0000313" key="2">
    <source>
        <dbReference type="EMBL" id="OQN99822.1"/>
    </source>
</evidence>
<comment type="caution">
    <text evidence="2">The sequence shown here is derived from an EMBL/GenBank/DDBJ whole genome shotgun (WGS) entry which is preliminary data.</text>
</comment>
<sequence>MLCLIGVFAVSVGVASAAVPSPYSKSSTASGTGSVATISTACPSPIPTEITRPTYSGTYTDYSSTTVTTRPVSTFTTTVPSHNVTVTVSSSGTNPSTAITYTTITVTSYRPTALRTIEICTSTVTKSLEYTTTVYTGTYLPSPVASHCPTSTITSPTYLGGTVYSTVTSTSNPPAAVTTTYTPAGPTTTTIFDTSLTATNTMTRVATVSSGLATSTYTVSCTRTTFTGTATSATSTQALRCAPTNLIHDVAYIQHINDSQSFAPNQPTVDASTCCQLCADNDLCGVSNFQGGICSLRVATGLDGEGTCGLAEVVELGYEGFRERVTQAGCGRVEYQDQGQ</sequence>
<feature type="chain" id="PRO_5012325293" description="Apple domain-containing protein" evidence="1">
    <location>
        <begin position="18"/>
        <end position="340"/>
    </location>
</feature>
<evidence type="ECO:0000256" key="1">
    <source>
        <dbReference type="SAM" id="SignalP"/>
    </source>
</evidence>
<evidence type="ECO:0000313" key="3">
    <source>
        <dbReference type="Proteomes" id="UP000192596"/>
    </source>
</evidence>
<organism evidence="2 3">
    <name type="scientific">Cryoendolithus antarcticus</name>
    <dbReference type="NCBI Taxonomy" id="1507870"/>
    <lineage>
        <taxon>Eukaryota</taxon>
        <taxon>Fungi</taxon>
        <taxon>Dikarya</taxon>
        <taxon>Ascomycota</taxon>
        <taxon>Pezizomycotina</taxon>
        <taxon>Dothideomycetes</taxon>
        <taxon>Dothideomycetidae</taxon>
        <taxon>Cladosporiales</taxon>
        <taxon>Cladosporiaceae</taxon>
        <taxon>Cryoendolithus</taxon>
    </lineage>
</organism>
<accession>A0A1V8SL06</accession>
<gene>
    <name evidence="2" type="ORF">B0A48_14592</name>
</gene>
<protein>
    <recommendedName>
        <fullName evidence="4">Apple domain-containing protein</fullName>
    </recommendedName>
</protein>
<evidence type="ECO:0008006" key="4">
    <source>
        <dbReference type="Google" id="ProtNLM"/>
    </source>
</evidence>
<reference evidence="3" key="1">
    <citation type="submission" date="2017-03" db="EMBL/GenBank/DDBJ databases">
        <title>Genomes of endolithic fungi from Antarctica.</title>
        <authorList>
            <person name="Coleine C."/>
            <person name="Masonjones S."/>
            <person name="Stajich J.E."/>
        </authorList>
    </citation>
    <scope>NUCLEOTIDE SEQUENCE [LARGE SCALE GENOMIC DNA]</scope>
    <source>
        <strain evidence="3">CCFEE 5527</strain>
    </source>
</reference>
<keyword evidence="1" id="KW-0732">Signal</keyword>
<feature type="signal peptide" evidence="1">
    <location>
        <begin position="1"/>
        <end position="17"/>
    </location>
</feature>
<dbReference type="EMBL" id="NAJO01000038">
    <property type="protein sequence ID" value="OQN99822.1"/>
    <property type="molecule type" value="Genomic_DNA"/>
</dbReference>
<keyword evidence="3" id="KW-1185">Reference proteome</keyword>
<name>A0A1V8SL06_9PEZI</name>
<dbReference type="AlphaFoldDB" id="A0A1V8SL06"/>
<dbReference type="InParanoid" id="A0A1V8SL06"/>
<dbReference type="Proteomes" id="UP000192596">
    <property type="component" value="Unassembled WGS sequence"/>
</dbReference>